<comment type="caution">
    <text evidence="2">The sequence shown here is derived from an EMBL/GenBank/DDBJ whole genome shotgun (WGS) entry which is preliminary data.</text>
</comment>
<feature type="transmembrane region" description="Helical" evidence="1">
    <location>
        <begin position="45"/>
        <end position="70"/>
    </location>
</feature>
<accession>A0ABN2Y8B9</accession>
<organism evidence="2 3">
    <name type="scientific">Nocardioides bigeumensis</name>
    <dbReference type="NCBI Taxonomy" id="433657"/>
    <lineage>
        <taxon>Bacteria</taxon>
        <taxon>Bacillati</taxon>
        <taxon>Actinomycetota</taxon>
        <taxon>Actinomycetes</taxon>
        <taxon>Propionibacteriales</taxon>
        <taxon>Nocardioidaceae</taxon>
        <taxon>Nocardioides</taxon>
    </lineage>
</organism>
<evidence type="ECO:0000313" key="3">
    <source>
        <dbReference type="Proteomes" id="UP001500575"/>
    </source>
</evidence>
<dbReference type="Proteomes" id="UP001500575">
    <property type="component" value="Unassembled WGS sequence"/>
</dbReference>
<keyword evidence="1" id="KW-0472">Membrane</keyword>
<keyword evidence="1" id="KW-1133">Transmembrane helix</keyword>
<keyword evidence="3" id="KW-1185">Reference proteome</keyword>
<dbReference type="EMBL" id="BAAAQQ010000011">
    <property type="protein sequence ID" value="GAA2123460.1"/>
    <property type="molecule type" value="Genomic_DNA"/>
</dbReference>
<gene>
    <name evidence="2" type="ORF">GCM10009843_19260</name>
</gene>
<dbReference type="RefSeq" id="WP_344303488.1">
    <property type="nucleotide sequence ID" value="NZ_BAAAQQ010000011.1"/>
</dbReference>
<protein>
    <submittedName>
        <fullName evidence="2">Uncharacterized protein</fullName>
    </submittedName>
</protein>
<feature type="transmembrane region" description="Helical" evidence="1">
    <location>
        <begin position="12"/>
        <end position="33"/>
    </location>
</feature>
<evidence type="ECO:0000256" key="1">
    <source>
        <dbReference type="SAM" id="Phobius"/>
    </source>
</evidence>
<proteinExistence type="predicted"/>
<evidence type="ECO:0000313" key="2">
    <source>
        <dbReference type="EMBL" id="GAA2123460.1"/>
    </source>
</evidence>
<name>A0ABN2Y8B9_9ACTN</name>
<sequence>MARRGTDTGRLYVRLPLFWLSLSVWVMFLPLLVLADRQEGPGWTVVANIVSALVGAQSAIVVGTLAVSLWNARQVKRTDREWVTTTALATLDLHTTLRERLANVADETYRLVRPILQPMDRVSSEALRADLGRPPALLREIGTPEAEAYVAQLRRSADGPLEIARDQSMSIAASIGLRSRAEPLDWASGRRARIETRPGDWERLRLAAIMVERLAADLVDPQLTALHARMSDRVQERTDREIADDRETRKRFKLSQPEPVMIEAKRRRARENPFLRFRRDGRMLAHTVELLVLEASGAAWALGELEDLGAVEPDEHDRKVLELVGQVLDKARSMHYLLREQTVVVREIVEIHTPPDQLQTVLEQVSAGAEQVHYQALDRLWELDRARIGKPRRFHRPSKL</sequence>
<keyword evidence="1" id="KW-0812">Transmembrane</keyword>
<reference evidence="2 3" key="1">
    <citation type="journal article" date="2019" name="Int. J. Syst. Evol. Microbiol.">
        <title>The Global Catalogue of Microorganisms (GCM) 10K type strain sequencing project: providing services to taxonomists for standard genome sequencing and annotation.</title>
        <authorList>
            <consortium name="The Broad Institute Genomics Platform"/>
            <consortium name="The Broad Institute Genome Sequencing Center for Infectious Disease"/>
            <person name="Wu L."/>
            <person name="Ma J."/>
        </authorList>
    </citation>
    <scope>NUCLEOTIDE SEQUENCE [LARGE SCALE GENOMIC DNA]</scope>
    <source>
        <strain evidence="2 3">JCM 16021</strain>
    </source>
</reference>